<dbReference type="Gene3D" id="3.40.630.30">
    <property type="match status" value="1"/>
</dbReference>
<dbReference type="InterPro" id="IPR000182">
    <property type="entry name" value="GNAT_dom"/>
</dbReference>
<evidence type="ECO:0000259" key="1">
    <source>
        <dbReference type="PROSITE" id="PS51186"/>
    </source>
</evidence>
<sequence length="191" mass="21457">MIWWPTEVPTLTRGLITLRKPDLDDTQAIFDGCQDPMIPRFTAISSNYSMAHALDYVQRVEASLRTQRELPLVIEYGNGDSRQFAGTISFHSISAKNSVGEIGYWMTESMRGKSIATTAVHMLTDYGFATIGFKRIEAMVDVDNVASAKLLTSAGYEREGLLKKKISRDDGRQVDMYLFAAIAEEWEYLPS</sequence>
<dbReference type="Pfam" id="PF13302">
    <property type="entry name" value="Acetyltransf_3"/>
    <property type="match status" value="1"/>
</dbReference>
<organism evidence="2">
    <name type="scientific">freshwater metagenome</name>
    <dbReference type="NCBI Taxonomy" id="449393"/>
    <lineage>
        <taxon>unclassified sequences</taxon>
        <taxon>metagenomes</taxon>
        <taxon>ecological metagenomes</taxon>
    </lineage>
</organism>
<dbReference type="InterPro" id="IPR016181">
    <property type="entry name" value="Acyl_CoA_acyltransferase"/>
</dbReference>
<dbReference type="PANTHER" id="PTHR43441:SF2">
    <property type="entry name" value="FAMILY ACETYLTRANSFERASE, PUTATIVE (AFU_ORTHOLOGUE AFUA_7G00850)-RELATED"/>
    <property type="match status" value="1"/>
</dbReference>
<dbReference type="GO" id="GO:0005737">
    <property type="term" value="C:cytoplasm"/>
    <property type="evidence" value="ECO:0007669"/>
    <property type="project" value="TreeGrafter"/>
</dbReference>
<dbReference type="AlphaFoldDB" id="A0A094Q7A0"/>
<dbReference type="PANTHER" id="PTHR43441">
    <property type="entry name" value="RIBOSOMAL-PROTEIN-SERINE ACETYLTRANSFERASE"/>
    <property type="match status" value="1"/>
</dbReference>
<dbReference type="InterPro" id="IPR051908">
    <property type="entry name" value="Ribosomal_N-acetyltransferase"/>
</dbReference>
<dbReference type="EMBL" id="JNSK01000006">
    <property type="protein sequence ID" value="KGA20045.1"/>
    <property type="molecule type" value="Genomic_DNA"/>
</dbReference>
<proteinExistence type="predicted"/>
<dbReference type="GO" id="GO:1990189">
    <property type="term" value="F:protein N-terminal-serine acetyltransferase activity"/>
    <property type="evidence" value="ECO:0007669"/>
    <property type="project" value="TreeGrafter"/>
</dbReference>
<feature type="domain" description="N-acetyltransferase" evidence="1">
    <location>
        <begin position="16"/>
        <end position="181"/>
    </location>
</feature>
<gene>
    <name evidence="2" type="ORF">GM50_3250</name>
</gene>
<dbReference type="SUPFAM" id="SSF55729">
    <property type="entry name" value="Acyl-CoA N-acyltransferases (Nat)"/>
    <property type="match status" value="1"/>
</dbReference>
<comment type="caution">
    <text evidence="2">The sequence shown here is derived from an EMBL/GenBank/DDBJ whole genome shotgun (WGS) entry which is preliminary data.</text>
</comment>
<dbReference type="GO" id="GO:0008999">
    <property type="term" value="F:protein-N-terminal-alanine acetyltransferase activity"/>
    <property type="evidence" value="ECO:0007669"/>
    <property type="project" value="TreeGrafter"/>
</dbReference>
<reference evidence="2" key="1">
    <citation type="submission" date="2014-05" db="EMBL/GenBank/DDBJ databases">
        <title>Key roles for freshwater Actinobacteria revealed by deep metagenomic sequencing.</title>
        <authorList>
            <person name="Ghai R."/>
            <person name="Mizuno C.M."/>
            <person name="Picazo A."/>
            <person name="Camacho A."/>
            <person name="Rodriguez-Valera F."/>
        </authorList>
    </citation>
    <scope>NUCLEOTIDE SEQUENCE</scope>
</reference>
<name>A0A094Q7A0_9ZZZZ</name>
<protein>
    <recommendedName>
        <fullName evidence="1">N-acetyltransferase domain-containing protein</fullName>
    </recommendedName>
</protein>
<evidence type="ECO:0000313" key="2">
    <source>
        <dbReference type="EMBL" id="KGA20045.1"/>
    </source>
</evidence>
<accession>A0A094Q7A0</accession>
<dbReference type="PROSITE" id="PS51186">
    <property type="entry name" value="GNAT"/>
    <property type="match status" value="1"/>
</dbReference>